<accession>A0ABW3DAL0</accession>
<dbReference type="Gene3D" id="2.60.120.260">
    <property type="entry name" value="Galactose-binding domain-like"/>
    <property type="match status" value="1"/>
</dbReference>
<dbReference type="SUPFAM" id="SSF46689">
    <property type="entry name" value="Homeodomain-like"/>
    <property type="match status" value="2"/>
</dbReference>
<dbReference type="Gene3D" id="1.10.10.60">
    <property type="entry name" value="Homeodomain-like"/>
    <property type="match status" value="2"/>
</dbReference>
<comment type="caution">
    <text evidence="5">The sequence shown here is derived from an EMBL/GenBank/DDBJ whole genome shotgun (WGS) entry which is preliminary data.</text>
</comment>
<dbReference type="InterPro" id="IPR020449">
    <property type="entry name" value="Tscrpt_reg_AraC-type_HTH"/>
</dbReference>
<gene>
    <name evidence="5" type="ORF">ACFQ03_10565</name>
</gene>
<dbReference type="Pfam" id="PF12833">
    <property type="entry name" value="HTH_18"/>
    <property type="match status" value="1"/>
</dbReference>
<keyword evidence="6" id="KW-1185">Reference proteome</keyword>
<keyword evidence="2" id="KW-0238">DNA-binding</keyword>
<dbReference type="EMBL" id="JBHTIU010000031">
    <property type="protein sequence ID" value="MFD0869594.1"/>
    <property type="molecule type" value="Genomic_DNA"/>
</dbReference>
<dbReference type="InterPro" id="IPR050959">
    <property type="entry name" value="MarA-like"/>
</dbReference>
<dbReference type="PANTHER" id="PTHR47504:SF6">
    <property type="entry name" value="ARAC-FAMILY TRANSCRIPTIONAL REGULATOR"/>
    <property type="match status" value="1"/>
</dbReference>
<evidence type="ECO:0000313" key="5">
    <source>
        <dbReference type="EMBL" id="MFD0869594.1"/>
    </source>
</evidence>
<dbReference type="PANTHER" id="PTHR47504">
    <property type="entry name" value="RIGHT ORIGIN-BINDING PROTEIN"/>
    <property type="match status" value="1"/>
</dbReference>
<evidence type="ECO:0000259" key="4">
    <source>
        <dbReference type="PROSITE" id="PS01124"/>
    </source>
</evidence>
<dbReference type="Proteomes" id="UP001597120">
    <property type="component" value="Unassembled WGS sequence"/>
</dbReference>
<evidence type="ECO:0000256" key="3">
    <source>
        <dbReference type="ARBA" id="ARBA00023163"/>
    </source>
</evidence>
<dbReference type="PRINTS" id="PR00032">
    <property type="entry name" value="HTHARAC"/>
</dbReference>
<proteinExistence type="predicted"/>
<dbReference type="SMART" id="SM00342">
    <property type="entry name" value="HTH_ARAC"/>
    <property type="match status" value="1"/>
</dbReference>
<feature type="domain" description="HTH araC/xylS-type" evidence="4">
    <location>
        <begin position="11"/>
        <end position="109"/>
    </location>
</feature>
<evidence type="ECO:0000256" key="2">
    <source>
        <dbReference type="ARBA" id="ARBA00023125"/>
    </source>
</evidence>
<keyword evidence="1" id="KW-0805">Transcription regulation</keyword>
<dbReference type="InterPro" id="IPR018060">
    <property type="entry name" value="HTH_AraC"/>
</dbReference>
<organism evidence="5 6">
    <name type="scientific">Paenibacillus residui</name>
    <dbReference type="NCBI Taxonomy" id="629724"/>
    <lineage>
        <taxon>Bacteria</taxon>
        <taxon>Bacillati</taxon>
        <taxon>Bacillota</taxon>
        <taxon>Bacilli</taxon>
        <taxon>Bacillales</taxon>
        <taxon>Paenibacillaceae</taxon>
        <taxon>Paenibacillus</taxon>
    </lineage>
</organism>
<reference evidence="6" key="1">
    <citation type="journal article" date="2019" name="Int. J. Syst. Evol. Microbiol.">
        <title>The Global Catalogue of Microorganisms (GCM) 10K type strain sequencing project: providing services to taxonomists for standard genome sequencing and annotation.</title>
        <authorList>
            <consortium name="The Broad Institute Genomics Platform"/>
            <consortium name="The Broad Institute Genome Sequencing Center for Infectious Disease"/>
            <person name="Wu L."/>
            <person name="Ma J."/>
        </authorList>
    </citation>
    <scope>NUCLEOTIDE SEQUENCE [LARGE SCALE GENOMIC DNA]</scope>
    <source>
        <strain evidence="6">CCUG 57263</strain>
    </source>
</reference>
<keyword evidence="3" id="KW-0804">Transcription</keyword>
<protein>
    <submittedName>
        <fullName evidence="5">Helix-turn-helix domain-containing protein</fullName>
    </submittedName>
</protein>
<evidence type="ECO:0000256" key="1">
    <source>
        <dbReference type="ARBA" id="ARBA00023015"/>
    </source>
</evidence>
<name>A0ABW3DAL0_9BACL</name>
<dbReference type="PROSITE" id="PS01124">
    <property type="entry name" value="HTH_ARAC_FAMILY_2"/>
    <property type="match status" value="1"/>
</dbReference>
<evidence type="ECO:0000313" key="6">
    <source>
        <dbReference type="Proteomes" id="UP001597120"/>
    </source>
</evidence>
<sequence>MVYDEHVRAVKRSIRYIEEHLKGDLSLEKVADQAAFSMYHFHRMFQAYVGDTLADYIRKRRLACAAGELLSTERRILDIALEYQFESQEVFTRAFKRVYYMTPGQYRKYVQTLLTRKERRGQMEPIKQEPYGWKLTGTHPHLYTMGVDRLVTHQGRASGYLMSESEQLEGFATMMQMFKADRYLGKRLRLTGFVKSDDVKGWAGLWMRIDGADEDMLGFDNMGNRPIGGTTPWSQYSIVLDVPKSSKEIAIGVLLYGPGKIWVDSLRLDEVDEKIPTTNIDLMEEIPEEPVNLSFDEAPEDQ</sequence>
<dbReference type="InterPro" id="IPR009057">
    <property type="entry name" value="Homeodomain-like_sf"/>
</dbReference>